<name>A0A5S5DNS2_9SPHI</name>
<evidence type="ECO:0000313" key="2">
    <source>
        <dbReference type="Proteomes" id="UP000325105"/>
    </source>
</evidence>
<dbReference type="AlphaFoldDB" id="A0A5S5DNS2"/>
<evidence type="ECO:0000313" key="1">
    <source>
        <dbReference type="EMBL" id="TYP96349.1"/>
    </source>
</evidence>
<organism evidence="1 2">
    <name type="scientific">Sphingobacterium allocomposti</name>
    <dbReference type="NCBI Taxonomy" id="415956"/>
    <lineage>
        <taxon>Bacteria</taxon>
        <taxon>Pseudomonadati</taxon>
        <taxon>Bacteroidota</taxon>
        <taxon>Sphingobacteriia</taxon>
        <taxon>Sphingobacteriales</taxon>
        <taxon>Sphingobacteriaceae</taxon>
        <taxon>Sphingobacterium</taxon>
    </lineage>
</organism>
<proteinExistence type="predicted"/>
<dbReference type="EMBL" id="VNHX01000006">
    <property type="protein sequence ID" value="TYP96349.1"/>
    <property type="molecule type" value="Genomic_DNA"/>
</dbReference>
<gene>
    <name evidence="1" type="ORF">BC792_10657</name>
</gene>
<dbReference type="RefSeq" id="WP_148908144.1">
    <property type="nucleotide sequence ID" value="NZ_VNHX01000006.1"/>
</dbReference>
<dbReference type="SUPFAM" id="SSF82153">
    <property type="entry name" value="FAS1 domain"/>
    <property type="match status" value="1"/>
</dbReference>
<accession>A0A5S5DNS2</accession>
<dbReference type="OrthoDB" id="655802at2"/>
<evidence type="ECO:0008006" key="3">
    <source>
        <dbReference type="Google" id="ProtNLM"/>
    </source>
</evidence>
<keyword evidence="2" id="KW-1185">Reference proteome</keyword>
<dbReference type="Gene3D" id="2.30.180.10">
    <property type="entry name" value="FAS1 domain"/>
    <property type="match status" value="1"/>
</dbReference>
<dbReference type="Proteomes" id="UP000325105">
    <property type="component" value="Unassembled WGS sequence"/>
</dbReference>
<protein>
    <recommendedName>
        <fullName evidence="3">Fasciclin domain-containing protein</fullName>
    </recommendedName>
</protein>
<reference evidence="1 2" key="1">
    <citation type="submission" date="2019-07" db="EMBL/GenBank/DDBJ databases">
        <title>Genomic Encyclopedia of Archaeal and Bacterial Type Strains, Phase II (KMG-II): from individual species to whole genera.</title>
        <authorList>
            <person name="Goeker M."/>
        </authorList>
    </citation>
    <scope>NUCLEOTIDE SEQUENCE [LARGE SCALE GENOMIC DNA]</scope>
    <source>
        <strain evidence="1 2">DSM 18850</strain>
    </source>
</reference>
<sequence>MKKLQIVLISLIVVLFHMVSCESDDYINDGGKSQRYVDMTTYDFLKSHGKFDSLVAIIDQAGLKEMVNAPNTTFFACTDYSVAPYVAAKKQKRVVEVGDENIQFGIKNISAQELDSLKMYMFEGAFIREFLTRENQYFTSRYGTMNNTRFLIKLRRVTAYSDYLDYVDYVNFTRVRGTLDSELPPGQVILPQEQDQSFDCQTSDIITKNGVVNVLSDNHRLMFNGESTGGN</sequence>
<comment type="caution">
    <text evidence="1">The sequence shown here is derived from an EMBL/GenBank/DDBJ whole genome shotgun (WGS) entry which is preliminary data.</text>
</comment>
<dbReference type="InterPro" id="IPR036378">
    <property type="entry name" value="FAS1_dom_sf"/>
</dbReference>